<keyword evidence="5" id="KW-0496">Mitochondrion</keyword>
<dbReference type="GO" id="GO:0006390">
    <property type="term" value="P:mitochondrial transcription"/>
    <property type="evidence" value="ECO:0007669"/>
    <property type="project" value="TreeGrafter"/>
</dbReference>
<feature type="non-terminal residue" evidence="9">
    <location>
        <position position="305"/>
    </location>
</feature>
<evidence type="ECO:0000256" key="4">
    <source>
        <dbReference type="ARBA" id="ARBA00023015"/>
    </source>
</evidence>
<dbReference type="GO" id="GO:0061668">
    <property type="term" value="P:mitochondrial ribosome assembly"/>
    <property type="evidence" value="ECO:0007669"/>
    <property type="project" value="TreeGrafter"/>
</dbReference>
<name>A0AAV7UVW5_PLEWA</name>
<dbReference type="PANTHER" id="PTHR13068:SF194">
    <property type="entry name" value="TRANSCRIPTION TERMINATION FACTOR 3, MITOCHONDRIAL"/>
    <property type="match status" value="1"/>
</dbReference>
<accession>A0AAV7UVW5</accession>
<dbReference type="SMART" id="SM00733">
    <property type="entry name" value="Mterf"/>
    <property type="match status" value="5"/>
</dbReference>
<evidence type="ECO:0000313" key="10">
    <source>
        <dbReference type="Proteomes" id="UP001066276"/>
    </source>
</evidence>
<proteinExistence type="inferred from homology"/>
<sequence length="305" mass="35134">IDDVLPVSPLEEISEDEAMQIVAEPLLPPSSFTLRDYVDRSETLSKLVLLGVNLSKLERRPNVATFLLKLDFEKDIQKILLFLKDVGVEDGQLGPFITINPFILAEDLEVLQKRVAYLVYKKFSKEAVARMVSRAPYLLNFSVERLDNRLGFFQKELKISPQKTRDLVIRYPRMLTGSLAPIKENLKVCQIEMGFRENEIQHMVAHVPKILTGNKRRLTEMFDFVHNHMAVPHHCIAKFPQVFNTRLLKVKERHMFLAFLGRAQYDPAEPNYVSLDKFVSLPDEAFCVDVAKASVQDFEKFLKTL</sequence>
<dbReference type="Gene3D" id="1.25.70.10">
    <property type="entry name" value="Transcription termination factor 3, mitochondrial"/>
    <property type="match status" value="1"/>
</dbReference>
<dbReference type="InterPro" id="IPR003690">
    <property type="entry name" value="MTERF"/>
</dbReference>
<feature type="non-terminal residue" evidence="9">
    <location>
        <position position="1"/>
    </location>
</feature>
<dbReference type="Pfam" id="PF02536">
    <property type="entry name" value="mTERF"/>
    <property type="match status" value="1"/>
</dbReference>
<keyword evidence="6" id="KW-0804">Transcription</keyword>
<reference evidence="9" key="1">
    <citation type="journal article" date="2022" name="bioRxiv">
        <title>Sequencing and chromosome-scale assembly of the giantPleurodeles waltlgenome.</title>
        <authorList>
            <person name="Brown T."/>
            <person name="Elewa A."/>
            <person name="Iarovenko S."/>
            <person name="Subramanian E."/>
            <person name="Araus A.J."/>
            <person name="Petzold A."/>
            <person name="Susuki M."/>
            <person name="Suzuki K.-i.T."/>
            <person name="Hayashi T."/>
            <person name="Toyoda A."/>
            <person name="Oliveira C."/>
            <person name="Osipova E."/>
            <person name="Leigh N.D."/>
            <person name="Simon A."/>
            <person name="Yun M.H."/>
        </authorList>
    </citation>
    <scope>NUCLEOTIDE SEQUENCE</scope>
    <source>
        <strain evidence="9">20211129_DDA</strain>
        <tissue evidence="9">Liver</tissue>
    </source>
</reference>
<dbReference type="AlphaFoldDB" id="A0AAV7UVW5"/>
<dbReference type="FunFam" id="1.25.70.10:FF:000002">
    <property type="entry name" value="transcription termination factor 3, mitochondrial"/>
    <property type="match status" value="1"/>
</dbReference>
<evidence type="ECO:0000313" key="9">
    <source>
        <dbReference type="EMBL" id="KAJ1193189.1"/>
    </source>
</evidence>
<evidence type="ECO:0000256" key="2">
    <source>
        <dbReference type="ARBA" id="ARBA00007692"/>
    </source>
</evidence>
<comment type="subcellular location">
    <subcellularLocation>
        <location evidence="1">Mitochondrion</location>
    </subcellularLocation>
</comment>
<dbReference type="InterPro" id="IPR038538">
    <property type="entry name" value="MTERF_sf"/>
</dbReference>
<gene>
    <name evidence="9" type="ORF">NDU88_002494</name>
</gene>
<evidence type="ECO:0000256" key="5">
    <source>
        <dbReference type="ARBA" id="ARBA00023128"/>
    </source>
</evidence>
<evidence type="ECO:0000256" key="7">
    <source>
        <dbReference type="ARBA" id="ARBA00071275"/>
    </source>
</evidence>
<dbReference type="Proteomes" id="UP001066276">
    <property type="component" value="Chromosome 2_2"/>
</dbReference>
<dbReference type="EMBL" id="JANPWB010000004">
    <property type="protein sequence ID" value="KAJ1193189.1"/>
    <property type="molecule type" value="Genomic_DNA"/>
</dbReference>
<evidence type="ECO:0000256" key="6">
    <source>
        <dbReference type="ARBA" id="ARBA00023163"/>
    </source>
</evidence>
<dbReference type="GO" id="GO:0003676">
    <property type="term" value="F:nucleic acid binding"/>
    <property type="evidence" value="ECO:0007669"/>
    <property type="project" value="InterPro"/>
</dbReference>
<organism evidence="9 10">
    <name type="scientific">Pleurodeles waltl</name>
    <name type="common">Iberian ribbed newt</name>
    <dbReference type="NCBI Taxonomy" id="8319"/>
    <lineage>
        <taxon>Eukaryota</taxon>
        <taxon>Metazoa</taxon>
        <taxon>Chordata</taxon>
        <taxon>Craniata</taxon>
        <taxon>Vertebrata</taxon>
        <taxon>Euteleostomi</taxon>
        <taxon>Amphibia</taxon>
        <taxon>Batrachia</taxon>
        <taxon>Caudata</taxon>
        <taxon>Salamandroidea</taxon>
        <taxon>Salamandridae</taxon>
        <taxon>Pleurodelinae</taxon>
        <taxon>Pleurodeles</taxon>
    </lineage>
</organism>
<keyword evidence="3" id="KW-0809">Transit peptide</keyword>
<protein>
    <recommendedName>
        <fullName evidence="7">Transcription termination factor 3, mitochondrial</fullName>
    </recommendedName>
    <alternativeName>
        <fullName evidence="8">mTERF domain-containing protein 1, mitochondrial</fullName>
    </alternativeName>
</protein>
<evidence type="ECO:0000256" key="8">
    <source>
        <dbReference type="ARBA" id="ARBA00081775"/>
    </source>
</evidence>
<evidence type="ECO:0000256" key="1">
    <source>
        <dbReference type="ARBA" id="ARBA00004173"/>
    </source>
</evidence>
<evidence type="ECO:0000256" key="3">
    <source>
        <dbReference type="ARBA" id="ARBA00022946"/>
    </source>
</evidence>
<comment type="caution">
    <text evidence="9">The sequence shown here is derived from an EMBL/GenBank/DDBJ whole genome shotgun (WGS) entry which is preliminary data.</text>
</comment>
<keyword evidence="10" id="KW-1185">Reference proteome</keyword>
<dbReference type="GO" id="GO:0006355">
    <property type="term" value="P:regulation of DNA-templated transcription"/>
    <property type="evidence" value="ECO:0007669"/>
    <property type="project" value="UniProtKB-ARBA"/>
</dbReference>
<comment type="similarity">
    <text evidence="2">Belongs to the mTERF family.</text>
</comment>
<keyword evidence="4" id="KW-0805">Transcription regulation</keyword>
<dbReference type="GO" id="GO:0005739">
    <property type="term" value="C:mitochondrion"/>
    <property type="evidence" value="ECO:0007669"/>
    <property type="project" value="UniProtKB-SubCell"/>
</dbReference>
<dbReference type="PANTHER" id="PTHR13068">
    <property type="entry name" value="CGI-12 PROTEIN-RELATED"/>
    <property type="match status" value="1"/>
</dbReference>